<dbReference type="PANTHER" id="PTHR47272:SF1">
    <property type="entry name" value="PIGGYBAC TRANSPOSABLE ELEMENT-DERIVED PROTEIN 3-LIKE"/>
    <property type="match status" value="1"/>
</dbReference>
<accession>A0A9J6F5H5</accession>
<reference evidence="2" key="1">
    <citation type="journal article" date="2020" name="Cell">
        <title>Large-Scale Comparative Analyses of Tick Genomes Elucidate Their Genetic Diversity and Vector Capacities.</title>
        <authorList>
            <consortium name="Tick Genome and Microbiome Consortium (TIGMIC)"/>
            <person name="Jia N."/>
            <person name="Wang J."/>
            <person name="Shi W."/>
            <person name="Du L."/>
            <person name="Sun Y."/>
            <person name="Zhan W."/>
            <person name="Jiang J.F."/>
            <person name="Wang Q."/>
            <person name="Zhang B."/>
            <person name="Ji P."/>
            <person name="Bell-Sakyi L."/>
            <person name="Cui X.M."/>
            <person name="Yuan T.T."/>
            <person name="Jiang B.G."/>
            <person name="Yang W.F."/>
            <person name="Lam T.T."/>
            <person name="Chang Q.C."/>
            <person name="Ding S.J."/>
            <person name="Wang X.J."/>
            <person name="Zhu J.G."/>
            <person name="Ruan X.D."/>
            <person name="Zhao L."/>
            <person name="Wei J.T."/>
            <person name="Ye R.Z."/>
            <person name="Que T.C."/>
            <person name="Du C.H."/>
            <person name="Zhou Y.H."/>
            <person name="Cheng J.X."/>
            <person name="Dai P.F."/>
            <person name="Guo W.B."/>
            <person name="Han X.H."/>
            <person name="Huang E.J."/>
            <person name="Li L.F."/>
            <person name="Wei W."/>
            <person name="Gao Y.C."/>
            <person name="Liu J.Z."/>
            <person name="Shao H.Z."/>
            <person name="Wang X."/>
            <person name="Wang C.C."/>
            <person name="Yang T.C."/>
            <person name="Huo Q.B."/>
            <person name="Li W."/>
            <person name="Chen H.Y."/>
            <person name="Chen S.E."/>
            <person name="Zhou L.G."/>
            <person name="Ni X.B."/>
            <person name="Tian J.H."/>
            <person name="Sheng Y."/>
            <person name="Liu T."/>
            <person name="Pan Y.S."/>
            <person name="Xia L.Y."/>
            <person name="Li J."/>
            <person name="Zhao F."/>
            <person name="Cao W.C."/>
        </authorList>
    </citation>
    <scope>NUCLEOTIDE SEQUENCE</scope>
    <source>
        <strain evidence="2">Rmic-2018</strain>
    </source>
</reference>
<dbReference type="AlphaFoldDB" id="A0A9J6F5H5"/>
<dbReference type="Pfam" id="PF13843">
    <property type="entry name" value="DDE_Tnp_1_7"/>
    <property type="match status" value="1"/>
</dbReference>
<name>A0A9J6F5H5_RHIMP</name>
<protein>
    <recommendedName>
        <fullName evidence="1">PiggyBac transposable element-derived protein domain-containing protein</fullName>
    </recommendedName>
</protein>
<comment type="caution">
    <text evidence="2">The sequence shown here is derived from an EMBL/GenBank/DDBJ whole genome shotgun (WGS) entry which is preliminary data.</text>
</comment>
<proteinExistence type="predicted"/>
<evidence type="ECO:0000313" key="2">
    <source>
        <dbReference type="EMBL" id="KAH8041915.1"/>
    </source>
</evidence>
<sequence>MVKDIIAHMPSCGVSDFGDLTDEDEYIANNAARLATDDTDISYQYSEENEDDVTSSQCSTGSVDRGDCRKRLIDCCLPTFTDTSTQPAEVLPFLSYFREFVTPSTMSEVVRETNSYSTQTTGKSLNITESELDQFVGLCLFMGLMQMPMVRSYWEHKTRFPAIADIMLRNQFEKIMRLLYFIDNNKVKYETKKDKV</sequence>
<feature type="domain" description="PiggyBac transposable element-derived protein" evidence="1">
    <location>
        <begin position="95"/>
        <end position="192"/>
    </location>
</feature>
<organism evidence="2 3">
    <name type="scientific">Rhipicephalus microplus</name>
    <name type="common">Cattle tick</name>
    <name type="synonym">Boophilus microplus</name>
    <dbReference type="NCBI Taxonomy" id="6941"/>
    <lineage>
        <taxon>Eukaryota</taxon>
        <taxon>Metazoa</taxon>
        <taxon>Ecdysozoa</taxon>
        <taxon>Arthropoda</taxon>
        <taxon>Chelicerata</taxon>
        <taxon>Arachnida</taxon>
        <taxon>Acari</taxon>
        <taxon>Parasitiformes</taxon>
        <taxon>Ixodida</taxon>
        <taxon>Ixodoidea</taxon>
        <taxon>Ixodidae</taxon>
        <taxon>Rhipicephalinae</taxon>
        <taxon>Rhipicephalus</taxon>
        <taxon>Boophilus</taxon>
    </lineage>
</organism>
<reference evidence="2" key="2">
    <citation type="submission" date="2021-09" db="EMBL/GenBank/DDBJ databases">
        <authorList>
            <person name="Jia N."/>
            <person name="Wang J."/>
            <person name="Shi W."/>
            <person name="Du L."/>
            <person name="Sun Y."/>
            <person name="Zhan W."/>
            <person name="Jiang J."/>
            <person name="Wang Q."/>
            <person name="Zhang B."/>
            <person name="Ji P."/>
            <person name="Sakyi L.B."/>
            <person name="Cui X."/>
            <person name="Yuan T."/>
            <person name="Jiang B."/>
            <person name="Yang W."/>
            <person name="Lam T.T.-Y."/>
            <person name="Chang Q."/>
            <person name="Ding S."/>
            <person name="Wang X."/>
            <person name="Zhu J."/>
            <person name="Ruan X."/>
            <person name="Zhao L."/>
            <person name="Wei J."/>
            <person name="Que T."/>
            <person name="Du C."/>
            <person name="Cheng J."/>
            <person name="Dai P."/>
            <person name="Han X."/>
            <person name="Huang E."/>
            <person name="Gao Y."/>
            <person name="Liu J."/>
            <person name="Shao H."/>
            <person name="Ye R."/>
            <person name="Li L."/>
            <person name="Wei W."/>
            <person name="Wang X."/>
            <person name="Wang C."/>
            <person name="Huo Q."/>
            <person name="Li W."/>
            <person name="Guo W."/>
            <person name="Chen H."/>
            <person name="Chen S."/>
            <person name="Zhou L."/>
            <person name="Zhou L."/>
            <person name="Ni X."/>
            <person name="Tian J."/>
            <person name="Zhou Y."/>
            <person name="Sheng Y."/>
            <person name="Liu T."/>
            <person name="Pan Y."/>
            <person name="Xia L."/>
            <person name="Li J."/>
            <person name="Zhao F."/>
            <person name="Cao W."/>
        </authorList>
    </citation>
    <scope>NUCLEOTIDE SEQUENCE</scope>
    <source>
        <strain evidence="2">Rmic-2018</strain>
        <tissue evidence="2">Larvae</tissue>
    </source>
</reference>
<dbReference type="Proteomes" id="UP000821866">
    <property type="component" value="Chromosome 1"/>
</dbReference>
<evidence type="ECO:0000313" key="3">
    <source>
        <dbReference type="Proteomes" id="UP000821866"/>
    </source>
</evidence>
<dbReference type="VEuPathDB" id="VectorBase:LOC119163115"/>
<keyword evidence="3" id="KW-1185">Reference proteome</keyword>
<evidence type="ECO:0000259" key="1">
    <source>
        <dbReference type="Pfam" id="PF13843"/>
    </source>
</evidence>
<dbReference type="EMBL" id="JABSTU010000001">
    <property type="protein sequence ID" value="KAH8041915.1"/>
    <property type="molecule type" value="Genomic_DNA"/>
</dbReference>
<dbReference type="PANTHER" id="PTHR47272">
    <property type="entry name" value="DDE_TNP_1_7 DOMAIN-CONTAINING PROTEIN"/>
    <property type="match status" value="1"/>
</dbReference>
<gene>
    <name evidence="2" type="ORF">HPB51_019550</name>
</gene>
<dbReference type="InterPro" id="IPR029526">
    <property type="entry name" value="PGBD"/>
</dbReference>